<feature type="transmembrane region" description="Helical" evidence="6">
    <location>
        <begin position="221"/>
        <end position="240"/>
    </location>
</feature>
<comment type="subcellular location">
    <subcellularLocation>
        <location evidence="6">Cell membrane</location>
        <topology evidence="6">Multi-pass membrane protein</topology>
    </subcellularLocation>
    <subcellularLocation>
        <location evidence="1">Membrane</location>
    </subcellularLocation>
</comment>
<evidence type="ECO:0000256" key="1">
    <source>
        <dbReference type="ARBA" id="ARBA00004370"/>
    </source>
</evidence>
<comment type="similarity">
    <text evidence="2 6">Belongs to the SURF1 family.</text>
</comment>
<name>A0A7C8BRS7_9MICO</name>
<evidence type="ECO:0000313" key="9">
    <source>
        <dbReference type="Proteomes" id="UP000481339"/>
    </source>
</evidence>
<evidence type="ECO:0000256" key="5">
    <source>
        <dbReference type="ARBA" id="ARBA00023136"/>
    </source>
</evidence>
<evidence type="ECO:0000256" key="3">
    <source>
        <dbReference type="ARBA" id="ARBA00022692"/>
    </source>
</evidence>
<dbReference type="AlphaFoldDB" id="A0A7C8BRS7"/>
<feature type="compositionally biased region" description="Acidic residues" evidence="7">
    <location>
        <begin position="272"/>
        <end position="283"/>
    </location>
</feature>
<feature type="region of interest" description="Disordered" evidence="7">
    <location>
        <begin position="250"/>
        <end position="283"/>
    </location>
</feature>
<protein>
    <recommendedName>
        <fullName evidence="6">SURF1-like protein</fullName>
    </recommendedName>
</protein>
<keyword evidence="6" id="KW-1003">Cell membrane</keyword>
<evidence type="ECO:0000256" key="4">
    <source>
        <dbReference type="ARBA" id="ARBA00022989"/>
    </source>
</evidence>
<evidence type="ECO:0000256" key="7">
    <source>
        <dbReference type="SAM" id="MobiDB-lite"/>
    </source>
</evidence>
<accession>A0A7C8BRS7</accession>
<evidence type="ECO:0000256" key="2">
    <source>
        <dbReference type="ARBA" id="ARBA00007165"/>
    </source>
</evidence>
<dbReference type="Proteomes" id="UP000481339">
    <property type="component" value="Unassembled WGS sequence"/>
</dbReference>
<keyword evidence="5 6" id="KW-0472">Membrane</keyword>
<comment type="caution">
    <text evidence="8">The sequence shown here is derived from an EMBL/GenBank/DDBJ whole genome shotgun (WGS) entry which is preliminary data.</text>
</comment>
<dbReference type="CDD" id="cd06662">
    <property type="entry name" value="SURF1"/>
    <property type="match status" value="1"/>
</dbReference>
<dbReference type="Pfam" id="PF02104">
    <property type="entry name" value="SURF1"/>
    <property type="match status" value="1"/>
</dbReference>
<sequence>MRGLLRSLRRLSLWEWTGYLAGVIVFAIVCVLLSRWQFDRRDQAVAEIQKVQANWSAEVSSLDRLVPDEGAFDDALEYRRVELHGTYLSADQVLVRNRPLDGQPGFEVLVPLRLDGGDVFFVDRGWVATGDDGQAPTDIPAPPEGEVTVVVRLRPAQQEVDRSAPDGQIASFSLPQVVDRYGLGDAYTAMYGDMVGEDPATAERPTQIPQPSLSEGSHLSYALQWLVFAVLAFVGFGYAIRQTLRRLDATGGSEVRAQRQRRESRRRRDADEIAEDEILDGRR</sequence>
<dbReference type="PROSITE" id="PS50895">
    <property type="entry name" value="SURF1"/>
    <property type="match status" value="1"/>
</dbReference>
<dbReference type="InterPro" id="IPR002994">
    <property type="entry name" value="Surf1/Shy1"/>
</dbReference>
<dbReference type="OrthoDB" id="9807214at2"/>
<dbReference type="InterPro" id="IPR045214">
    <property type="entry name" value="Surf1/Surf4"/>
</dbReference>
<gene>
    <name evidence="8" type="ORF">F8O02_03070</name>
</gene>
<evidence type="ECO:0000313" key="8">
    <source>
        <dbReference type="EMBL" id="KAB1632858.1"/>
    </source>
</evidence>
<dbReference type="GO" id="GO:0005886">
    <property type="term" value="C:plasma membrane"/>
    <property type="evidence" value="ECO:0007669"/>
    <property type="project" value="UniProtKB-SubCell"/>
</dbReference>
<organism evidence="8 9">
    <name type="scientific">Pseudoclavibacter caeni</name>
    <dbReference type="NCBI Taxonomy" id="908846"/>
    <lineage>
        <taxon>Bacteria</taxon>
        <taxon>Bacillati</taxon>
        <taxon>Actinomycetota</taxon>
        <taxon>Actinomycetes</taxon>
        <taxon>Micrococcales</taxon>
        <taxon>Microbacteriaceae</taxon>
        <taxon>Pseudoclavibacter</taxon>
    </lineage>
</organism>
<keyword evidence="3 6" id="KW-0812">Transmembrane</keyword>
<dbReference type="PANTHER" id="PTHR23427">
    <property type="entry name" value="SURFEIT LOCUS PROTEIN"/>
    <property type="match status" value="1"/>
</dbReference>
<evidence type="ECO:0000256" key="6">
    <source>
        <dbReference type="RuleBase" id="RU363076"/>
    </source>
</evidence>
<feature type="compositionally biased region" description="Basic and acidic residues" evidence="7">
    <location>
        <begin position="256"/>
        <end position="271"/>
    </location>
</feature>
<reference evidence="8 9" key="1">
    <citation type="submission" date="2019-09" db="EMBL/GenBank/DDBJ databases">
        <title>Phylogeny of genus Pseudoclavibacter and closely related genus.</title>
        <authorList>
            <person name="Li Y."/>
        </authorList>
    </citation>
    <scope>NUCLEOTIDE SEQUENCE [LARGE SCALE GENOMIC DNA]</scope>
    <source>
        <strain evidence="8 9">JCM 16921</strain>
    </source>
</reference>
<keyword evidence="9" id="KW-1185">Reference proteome</keyword>
<feature type="transmembrane region" description="Helical" evidence="6">
    <location>
        <begin position="12"/>
        <end position="34"/>
    </location>
</feature>
<proteinExistence type="inferred from homology"/>
<dbReference type="EMBL" id="WBKA01000002">
    <property type="protein sequence ID" value="KAB1632858.1"/>
    <property type="molecule type" value="Genomic_DNA"/>
</dbReference>
<dbReference type="RefSeq" id="WP_158035780.1">
    <property type="nucleotide sequence ID" value="NZ_BAAAZV010000003.1"/>
</dbReference>
<keyword evidence="4 6" id="KW-1133">Transmembrane helix</keyword>
<dbReference type="PANTHER" id="PTHR23427:SF2">
    <property type="entry name" value="SURFEIT LOCUS PROTEIN 1"/>
    <property type="match status" value="1"/>
</dbReference>